<dbReference type="PANTHER" id="PTHR48079">
    <property type="entry name" value="PROTEIN YEEZ"/>
    <property type="match status" value="1"/>
</dbReference>
<dbReference type="EMBL" id="JAERTX010000006">
    <property type="protein sequence ID" value="MBM9459898.1"/>
    <property type="molecule type" value="Genomic_DNA"/>
</dbReference>
<sequence length="352" mass="38166">MTDATRPRHHLVIGASGFLGAHVVRRLAAAGHPVRALLRPTSSTRGLEGLEELAGPVEVVHGDVHDADSIRAAMAGVDVVHFCVVDARPWLRDPAPLYRTNVDGLRTVLDVAREHDLHRFVLTSSIGTLPIGERPVTEDDGPHNWLHRTGHYIASRVAAEELALGYAREHGVPVVALCVANTYGPGDHLPTPHGGFLKAAVRGRSRFYVRGAAAEVVDVRDAAQAFLLAAERGRVGARYIVSAGWMSTEEILRTGAEHVGVPAPRWGIPLPVLSAVGAVGEVVARVRDRESRLTRETVRLMHVMTPLDHSRALTELGWQPRPLADTVRDAAEFFLRRRARPPAAPVPPVPVD</sequence>
<accession>A0A939BY22</accession>
<dbReference type="InterPro" id="IPR001509">
    <property type="entry name" value="Epimerase_deHydtase"/>
</dbReference>
<evidence type="ECO:0000259" key="1">
    <source>
        <dbReference type="Pfam" id="PF01370"/>
    </source>
</evidence>
<dbReference type="PANTHER" id="PTHR48079:SF6">
    <property type="entry name" value="NAD(P)-BINDING DOMAIN-CONTAINING PROTEIN-RELATED"/>
    <property type="match status" value="1"/>
</dbReference>
<dbReference type="InterPro" id="IPR051783">
    <property type="entry name" value="NAD(P)-dependent_oxidoreduct"/>
</dbReference>
<dbReference type="Gene3D" id="3.40.50.720">
    <property type="entry name" value="NAD(P)-binding Rossmann-like Domain"/>
    <property type="match status" value="1"/>
</dbReference>
<dbReference type="GO" id="GO:0005737">
    <property type="term" value="C:cytoplasm"/>
    <property type="evidence" value="ECO:0007669"/>
    <property type="project" value="TreeGrafter"/>
</dbReference>
<evidence type="ECO:0000313" key="3">
    <source>
        <dbReference type="Proteomes" id="UP000663791"/>
    </source>
</evidence>
<feature type="domain" description="NAD-dependent epimerase/dehydratase" evidence="1">
    <location>
        <begin position="11"/>
        <end position="239"/>
    </location>
</feature>
<dbReference type="SUPFAM" id="SSF51735">
    <property type="entry name" value="NAD(P)-binding Rossmann-fold domains"/>
    <property type="match status" value="1"/>
</dbReference>
<dbReference type="InterPro" id="IPR036291">
    <property type="entry name" value="NAD(P)-bd_dom_sf"/>
</dbReference>
<comment type="caution">
    <text evidence="2">The sequence shown here is derived from an EMBL/GenBank/DDBJ whole genome shotgun (WGS) entry which is preliminary data.</text>
</comment>
<protein>
    <submittedName>
        <fullName evidence="2">NAD-dependent epimerase/dehydratase family protein</fullName>
    </submittedName>
</protein>
<dbReference type="GO" id="GO:0004029">
    <property type="term" value="F:aldehyde dehydrogenase (NAD+) activity"/>
    <property type="evidence" value="ECO:0007669"/>
    <property type="project" value="TreeGrafter"/>
</dbReference>
<organism evidence="2 3">
    <name type="scientific">Nocardioides faecalis</name>
    <dbReference type="NCBI Taxonomy" id="2803858"/>
    <lineage>
        <taxon>Bacteria</taxon>
        <taxon>Bacillati</taxon>
        <taxon>Actinomycetota</taxon>
        <taxon>Actinomycetes</taxon>
        <taxon>Propionibacteriales</taxon>
        <taxon>Nocardioidaceae</taxon>
        <taxon>Nocardioides</taxon>
    </lineage>
</organism>
<dbReference type="AlphaFoldDB" id="A0A939BY22"/>
<dbReference type="Pfam" id="PF01370">
    <property type="entry name" value="Epimerase"/>
    <property type="match status" value="1"/>
</dbReference>
<dbReference type="Proteomes" id="UP000663791">
    <property type="component" value="Unassembled WGS sequence"/>
</dbReference>
<dbReference type="RefSeq" id="WP_205291206.1">
    <property type="nucleotide sequence ID" value="NZ_CP074406.1"/>
</dbReference>
<reference evidence="2" key="1">
    <citation type="submission" date="2021-01" db="EMBL/GenBank/DDBJ databases">
        <title>Novel species in genus Nocardioides.</title>
        <authorList>
            <person name="Zhang G."/>
        </authorList>
    </citation>
    <scope>NUCLEOTIDE SEQUENCE</scope>
    <source>
        <strain evidence="2">Zg-536</strain>
    </source>
</reference>
<evidence type="ECO:0000313" key="2">
    <source>
        <dbReference type="EMBL" id="MBM9459898.1"/>
    </source>
</evidence>
<name>A0A939BY22_9ACTN</name>
<gene>
    <name evidence="2" type="ORF">JK386_08265</name>
</gene>
<keyword evidence="3" id="KW-1185">Reference proteome</keyword>
<proteinExistence type="predicted"/>